<keyword evidence="2" id="KW-1185">Reference proteome</keyword>
<accession>G2FEU2</accession>
<gene>
    <name evidence="1" type="primary">mraW2</name>
    <name evidence="1" type="ORF">TevJSym_aj00390</name>
</gene>
<name>G2FEU2_9GAMM</name>
<dbReference type="GO" id="GO:0005737">
    <property type="term" value="C:cytoplasm"/>
    <property type="evidence" value="ECO:0007669"/>
    <property type="project" value="TreeGrafter"/>
</dbReference>
<dbReference type="GO" id="GO:0071424">
    <property type="term" value="F:rRNA (cytosine-N4-)-methyltransferase activity"/>
    <property type="evidence" value="ECO:0007669"/>
    <property type="project" value="TreeGrafter"/>
</dbReference>
<sequence length="82" mass="8904">MTEITTHRPVLLEEAVTALNITAEGIYIDGTFGRGGHSRRILKVLGERGRLIGIDKDPQAIVHGREQLGGMHGSLSCSRALR</sequence>
<dbReference type="Gene3D" id="3.40.50.150">
    <property type="entry name" value="Vaccinia Virus protein VP39"/>
    <property type="match status" value="1"/>
</dbReference>
<dbReference type="PANTHER" id="PTHR11265:SF0">
    <property type="entry name" value="12S RRNA N4-METHYLCYTIDINE METHYLTRANSFERASE"/>
    <property type="match status" value="1"/>
</dbReference>
<dbReference type="PANTHER" id="PTHR11265">
    <property type="entry name" value="S-ADENOSYL-METHYLTRANSFERASE MRAW"/>
    <property type="match status" value="1"/>
</dbReference>
<dbReference type="AlphaFoldDB" id="G2FEU2"/>
<evidence type="ECO:0000313" key="2">
    <source>
        <dbReference type="Proteomes" id="UP000005167"/>
    </source>
</evidence>
<keyword evidence="1" id="KW-0808">Transferase</keyword>
<organism evidence="1 2">
    <name type="scientific">endosymbiont of Tevnia jerichonana</name>
    <name type="common">vent Tica</name>
    <dbReference type="NCBI Taxonomy" id="1049564"/>
    <lineage>
        <taxon>Bacteria</taxon>
        <taxon>Pseudomonadati</taxon>
        <taxon>Pseudomonadota</taxon>
        <taxon>Gammaproteobacteria</taxon>
        <taxon>sulfur-oxidizing symbionts</taxon>
    </lineage>
</organism>
<dbReference type="SUPFAM" id="SSF53335">
    <property type="entry name" value="S-adenosyl-L-methionine-dependent methyltransferases"/>
    <property type="match status" value="1"/>
</dbReference>
<keyword evidence="1" id="KW-0489">Methyltransferase</keyword>
<dbReference type="Pfam" id="PF01795">
    <property type="entry name" value="Methyltransf_5"/>
    <property type="match status" value="1"/>
</dbReference>
<protein>
    <submittedName>
        <fullName evidence="1">S-adenosyl-methyltransferase MraW</fullName>
        <ecNumber evidence="1">2.1.1.-</ecNumber>
    </submittedName>
</protein>
<proteinExistence type="predicted"/>
<dbReference type="InterPro" id="IPR002903">
    <property type="entry name" value="RsmH"/>
</dbReference>
<dbReference type="EMBL" id="AFZB01000010">
    <property type="protein sequence ID" value="EGW54674.1"/>
    <property type="molecule type" value="Genomic_DNA"/>
</dbReference>
<dbReference type="GO" id="GO:0070475">
    <property type="term" value="P:rRNA base methylation"/>
    <property type="evidence" value="ECO:0007669"/>
    <property type="project" value="TreeGrafter"/>
</dbReference>
<dbReference type="InterPro" id="IPR029063">
    <property type="entry name" value="SAM-dependent_MTases_sf"/>
</dbReference>
<dbReference type="PATRIC" id="fig|1049564.3.peg.1426"/>
<evidence type="ECO:0000313" key="1">
    <source>
        <dbReference type="EMBL" id="EGW54674.1"/>
    </source>
</evidence>
<dbReference type="EC" id="2.1.1.-" evidence="1"/>
<dbReference type="Proteomes" id="UP000005167">
    <property type="component" value="Unassembled WGS sequence"/>
</dbReference>
<reference evidence="1 2" key="1">
    <citation type="journal article" date="2011" name="ISME J.">
        <title>The endosymbionts of the deep-sea tubeworms Riftia pachyptila and Tevnia jerichonana share an identical physiology as revealed by proteogenomic analyses.</title>
        <authorList>
            <person name="Gardebrecht A."/>
            <person name="Markert S."/>
            <person name="Felbeck H."/>
            <person name="Thuermer A."/>
            <person name="Albrecht D."/>
            <person name="Wollherr A."/>
            <person name="Kabisch J."/>
            <person name="Lehmann R."/>
            <person name="Daniel R."/>
            <person name="Liesegang H."/>
            <person name="Hecker M."/>
            <person name="Sievert S.M."/>
            <person name="Schweder T."/>
        </authorList>
    </citation>
    <scope>NUCLEOTIDE SEQUENCE [LARGE SCALE GENOMIC DNA]</scope>
</reference>
<comment type="caution">
    <text evidence="1">The sequence shown here is derived from an EMBL/GenBank/DDBJ whole genome shotgun (WGS) entry which is preliminary data.</text>
</comment>
<dbReference type="eggNOG" id="COG0275">
    <property type="taxonomic scope" value="Bacteria"/>
</dbReference>